<keyword evidence="2 5" id="KW-0689">Ribosomal protein</keyword>
<dbReference type="InterPro" id="IPR023591">
    <property type="entry name" value="Ribosomal_uS2_flav_dom_sf"/>
</dbReference>
<dbReference type="GO" id="GO:0003735">
    <property type="term" value="F:structural constituent of ribosome"/>
    <property type="evidence" value="ECO:0007669"/>
    <property type="project" value="InterPro"/>
</dbReference>
<dbReference type="PANTHER" id="PTHR11489">
    <property type="entry name" value="40S RIBOSOMAL PROTEIN SA"/>
    <property type="match status" value="1"/>
</dbReference>
<dbReference type="GO" id="GO:0006412">
    <property type="term" value="P:translation"/>
    <property type="evidence" value="ECO:0007669"/>
    <property type="project" value="UniProtKB-UniRule"/>
</dbReference>
<dbReference type="InterPro" id="IPR001865">
    <property type="entry name" value="Ribosomal_uS2"/>
</dbReference>
<name>A0A520KEE3_9CREN</name>
<evidence type="ECO:0000256" key="5">
    <source>
        <dbReference type="HAMAP-Rule" id="MF_00291"/>
    </source>
</evidence>
<dbReference type="InterPro" id="IPR018130">
    <property type="entry name" value="Ribosomal_uS2_CS"/>
</dbReference>
<dbReference type="Proteomes" id="UP000316080">
    <property type="component" value="Unassembled WGS sequence"/>
</dbReference>
<dbReference type="InterPro" id="IPR023454">
    <property type="entry name" value="Ribosomal_uS2_arc"/>
</dbReference>
<proteinExistence type="inferred from homology"/>
<evidence type="ECO:0000256" key="3">
    <source>
        <dbReference type="ARBA" id="ARBA00023274"/>
    </source>
</evidence>
<evidence type="ECO:0000313" key="9">
    <source>
        <dbReference type="Proteomes" id="UP000316080"/>
    </source>
</evidence>
<gene>
    <name evidence="5" type="primary">rps2</name>
    <name evidence="8" type="ORF">DSO09_04535</name>
    <name evidence="7" type="ORF">EF809_05540</name>
</gene>
<evidence type="ECO:0000313" key="10">
    <source>
        <dbReference type="Proteomes" id="UP000317265"/>
    </source>
</evidence>
<dbReference type="NCBIfam" id="TIGR01012">
    <property type="entry name" value="uS2_euk_arch"/>
    <property type="match status" value="1"/>
</dbReference>
<dbReference type="InterPro" id="IPR005707">
    <property type="entry name" value="Ribosomal_uS2_euk/arc"/>
</dbReference>
<reference evidence="7 9" key="2">
    <citation type="journal article" date="2019" name="Nat. Microbiol.">
        <title>Wide diversity of methane and short-chain alkane metabolisms in uncultured archaea.</title>
        <authorList>
            <person name="Borrel G."/>
            <person name="Adam P.S."/>
            <person name="McKay L.J."/>
            <person name="Chen L.X."/>
            <person name="Sierra-Garcia I.N."/>
            <person name="Sieber C.M."/>
            <person name="Letourneur Q."/>
            <person name="Ghozlane A."/>
            <person name="Andersen G.L."/>
            <person name="Li W.J."/>
            <person name="Hallam S.J."/>
            <person name="Muyzer G."/>
            <person name="de Oliveira V.M."/>
            <person name="Inskeep W.P."/>
            <person name="Banfield J.F."/>
            <person name="Gribaldo S."/>
        </authorList>
    </citation>
    <scope>NUCLEOTIDE SEQUENCE [LARGE SCALE GENOMIC DNA]</scope>
    <source>
        <strain evidence="7">Verst-YHS</strain>
    </source>
</reference>
<dbReference type="GO" id="GO:0015935">
    <property type="term" value="C:small ribosomal subunit"/>
    <property type="evidence" value="ECO:0007669"/>
    <property type="project" value="InterPro"/>
</dbReference>
<comment type="caution">
    <text evidence="7">The sequence shown here is derived from an EMBL/GenBank/DDBJ whole genome shotgun (WGS) entry which is preliminary data.</text>
</comment>
<dbReference type="FunFam" id="3.40.50.10490:FF:000030">
    <property type="entry name" value="30S ribosomal protein S2"/>
    <property type="match status" value="1"/>
</dbReference>
<evidence type="ECO:0000256" key="1">
    <source>
        <dbReference type="ARBA" id="ARBA00006242"/>
    </source>
</evidence>
<dbReference type="PRINTS" id="PR00395">
    <property type="entry name" value="RIBOSOMALS2"/>
</dbReference>
<dbReference type="Gene3D" id="3.40.50.10490">
    <property type="entry name" value="Glucose-6-phosphate isomerase like protein, domain 1"/>
    <property type="match status" value="1"/>
</dbReference>
<dbReference type="PROSITE" id="PS00963">
    <property type="entry name" value="RIBOSOMAL_S2_2"/>
    <property type="match status" value="1"/>
</dbReference>
<comment type="similarity">
    <text evidence="1 5 6">Belongs to the universal ribosomal protein uS2 family.</text>
</comment>
<reference evidence="8 10" key="1">
    <citation type="journal article" date="2019" name="Nat. Microbiol.">
        <title>Expanding anaerobic alkane metabolism in the domain of Archaea.</title>
        <authorList>
            <person name="Wang Y."/>
            <person name="Wegener G."/>
            <person name="Hou J."/>
            <person name="Wang F."/>
            <person name="Xiao X."/>
        </authorList>
    </citation>
    <scope>NUCLEOTIDE SEQUENCE [LARGE SCALE GENOMIC DNA]</scope>
    <source>
        <strain evidence="8">WYZ-LMO11</strain>
    </source>
</reference>
<dbReference type="CDD" id="cd01425">
    <property type="entry name" value="RPS2"/>
    <property type="match status" value="1"/>
</dbReference>
<dbReference type="EMBL" id="QNVI01000052">
    <property type="protein sequence ID" value="TDA38423.1"/>
    <property type="molecule type" value="Genomic_DNA"/>
</dbReference>
<keyword evidence="3 5" id="KW-0687">Ribonucleoprotein</keyword>
<evidence type="ECO:0000313" key="8">
    <source>
        <dbReference type="EMBL" id="TDA38423.1"/>
    </source>
</evidence>
<sequence>MFSSWCDKMASMESADLLVPIEVYLAAGVHIGTHVKTNDMRPFIFRTRPDGLHILDVRKIDERIRIASKFISKFKGEKVLAVSARQYGFKPVEKFASIVGGKAITGRFIPGTFTNPKLSTYIEPHVLIVTDPRADWQAILEASKVGIPVVALCDTDNRCQLVDLIIPVNNKGRKSLALVYWLLARQVLRERGEITPTAELPVTVEDFESKVLVSEEEYGGYEIEE</sequence>
<accession>A0A520KEE3</accession>
<dbReference type="EMBL" id="RXIH01000044">
    <property type="protein sequence ID" value="RZN55422.1"/>
    <property type="molecule type" value="Genomic_DNA"/>
</dbReference>
<organism evidence="7 9">
    <name type="scientific">Thermoproteota archaeon</name>
    <dbReference type="NCBI Taxonomy" id="2056631"/>
    <lineage>
        <taxon>Archaea</taxon>
        <taxon>Thermoproteota</taxon>
    </lineage>
</organism>
<evidence type="ECO:0000313" key="7">
    <source>
        <dbReference type="EMBL" id="RZN55422.1"/>
    </source>
</evidence>
<dbReference type="SUPFAM" id="SSF52313">
    <property type="entry name" value="Ribosomal protein S2"/>
    <property type="match status" value="1"/>
</dbReference>
<dbReference type="Pfam" id="PF00318">
    <property type="entry name" value="Ribosomal_S2"/>
    <property type="match status" value="2"/>
</dbReference>
<protein>
    <recommendedName>
        <fullName evidence="4 5">Small ribosomal subunit protein uS2</fullName>
    </recommendedName>
</protein>
<evidence type="ECO:0000256" key="2">
    <source>
        <dbReference type="ARBA" id="ARBA00022980"/>
    </source>
</evidence>
<evidence type="ECO:0000256" key="4">
    <source>
        <dbReference type="ARBA" id="ARBA00035256"/>
    </source>
</evidence>
<dbReference type="AlphaFoldDB" id="A0A520KEE3"/>
<dbReference type="Proteomes" id="UP000317265">
    <property type="component" value="Unassembled WGS sequence"/>
</dbReference>
<evidence type="ECO:0000256" key="6">
    <source>
        <dbReference type="RuleBase" id="RU003631"/>
    </source>
</evidence>
<dbReference type="HAMAP" id="MF_00291_A">
    <property type="entry name" value="Ribosomal_uS2_A"/>
    <property type="match status" value="1"/>
</dbReference>